<accession>A0A927CKW2</accession>
<dbReference type="Pfam" id="PF04545">
    <property type="entry name" value="Sigma70_r4"/>
    <property type="match status" value="1"/>
</dbReference>
<dbReference type="InterPro" id="IPR013324">
    <property type="entry name" value="RNA_pol_sigma_r3/r4-like"/>
</dbReference>
<dbReference type="RefSeq" id="WP_190858541.1">
    <property type="nucleotide sequence ID" value="NZ_JACXIY010000004.1"/>
</dbReference>
<feature type="region of interest" description="Disordered" evidence="1">
    <location>
        <begin position="108"/>
        <end position="131"/>
    </location>
</feature>
<dbReference type="EMBL" id="JACXIY010000004">
    <property type="protein sequence ID" value="MBD2867746.1"/>
    <property type="molecule type" value="Genomic_DNA"/>
</dbReference>
<organism evidence="3 4">
    <name type="scientific">Paenibacillus arenilitoris</name>
    <dbReference type="NCBI Taxonomy" id="2772299"/>
    <lineage>
        <taxon>Bacteria</taxon>
        <taxon>Bacillati</taxon>
        <taxon>Bacillota</taxon>
        <taxon>Bacilli</taxon>
        <taxon>Bacillales</taxon>
        <taxon>Paenibacillaceae</taxon>
        <taxon>Paenibacillus</taxon>
    </lineage>
</organism>
<dbReference type="InterPro" id="IPR007630">
    <property type="entry name" value="RNA_pol_sigma70_r4"/>
</dbReference>
<reference evidence="3" key="1">
    <citation type="submission" date="2020-09" db="EMBL/GenBank/DDBJ databases">
        <title>A novel bacterium of genus Paenibacillus, isolated from South China Sea.</title>
        <authorList>
            <person name="Huang H."/>
            <person name="Mo K."/>
            <person name="Hu Y."/>
        </authorList>
    </citation>
    <scope>NUCLEOTIDE SEQUENCE</scope>
    <source>
        <strain evidence="3">IB182493</strain>
    </source>
</reference>
<feature type="compositionally biased region" description="Basic and acidic residues" evidence="1">
    <location>
        <begin position="108"/>
        <end position="123"/>
    </location>
</feature>
<dbReference type="AlphaFoldDB" id="A0A927CKW2"/>
<dbReference type="Gene3D" id="1.10.10.10">
    <property type="entry name" value="Winged helix-like DNA-binding domain superfamily/Winged helix DNA-binding domain"/>
    <property type="match status" value="1"/>
</dbReference>
<evidence type="ECO:0000256" key="1">
    <source>
        <dbReference type="SAM" id="MobiDB-lite"/>
    </source>
</evidence>
<comment type="caution">
    <text evidence="3">The sequence shown here is derived from an EMBL/GenBank/DDBJ whole genome shotgun (WGS) entry which is preliminary data.</text>
</comment>
<dbReference type="InterPro" id="IPR014284">
    <property type="entry name" value="RNA_pol_sigma-70_dom"/>
</dbReference>
<dbReference type="NCBIfam" id="TIGR02937">
    <property type="entry name" value="sigma70-ECF"/>
    <property type="match status" value="1"/>
</dbReference>
<keyword evidence="4" id="KW-1185">Reference proteome</keyword>
<gene>
    <name evidence="3" type="ORF">IDH41_04085</name>
</gene>
<dbReference type="SUPFAM" id="SSF88659">
    <property type="entry name" value="Sigma3 and sigma4 domains of RNA polymerase sigma factors"/>
    <property type="match status" value="1"/>
</dbReference>
<evidence type="ECO:0000313" key="3">
    <source>
        <dbReference type="EMBL" id="MBD2867746.1"/>
    </source>
</evidence>
<dbReference type="GO" id="GO:0003700">
    <property type="term" value="F:DNA-binding transcription factor activity"/>
    <property type="evidence" value="ECO:0007669"/>
    <property type="project" value="InterPro"/>
</dbReference>
<feature type="domain" description="RNA polymerase sigma-70 region 4" evidence="2">
    <location>
        <begin position="60"/>
        <end position="104"/>
    </location>
</feature>
<evidence type="ECO:0000313" key="4">
    <source>
        <dbReference type="Proteomes" id="UP000632125"/>
    </source>
</evidence>
<evidence type="ECO:0000259" key="2">
    <source>
        <dbReference type="Pfam" id="PF04545"/>
    </source>
</evidence>
<proteinExistence type="predicted"/>
<dbReference type="InterPro" id="IPR036388">
    <property type="entry name" value="WH-like_DNA-bd_sf"/>
</dbReference>
<protein>
    <submittedName>
        <fullName evidence="3">Sigma-70 family RNA polymerase sigma factor</fullName>
    </submittedName>
</protein>
<sequence>MIDVNKREREYEALYALNNPYGVRQLFENVHRIIENAYGNGDIDALILYLDFAQALKKGHLTQKQKEALRLFYVESMTQQQTAEMLGIAQQKVSDRVDRAIERVAKASGYDKEAQRRDDEHRRMVSSAAGG</sequence>
<name>A0A927CKW2_9BACL</name>
<dbReference type="GO" id="GO:0006352">
    <property type="term" value="P:DNA-templated transcription initiation"/>
    <property type="evidence" value="ECO:0007669"/>
    <property type="project" value="InterPro"/>
</dbReference>
<dbReference type="Proteomes" id="UP000632125">
    <property type="component" value="Unassembled WGS sequence"/>
</dbReference>